<evidence type="ECO:0000313" key="2">
    <source>
        <dbReference type="Proteomes" id="UP000789901"/>
    </source>
</evidence>
<feature type="non-terminal residue" evidence="1">
    <location>
        <position position="1"/>
    </location>
</feature>
<dbReference type="Proteomes" id="UP000789901">
    <property type="component" value="Unassembled WGS sequence"/>
</dbReference>
<accession>A0ABN7VV19</accession>
<organism evidence="1 2">
    <name type="scientific">Gigaspora margarita</name>
    <dbReference type="NCBI Taxonomy" id="4874"/>
    <lineage>
        <taxon>Eukaryota</taxon>
        <taxon>Fungi</taxon>
        <taxon>Fungi incertae sedis</taxon>
        <taxon>Mucoromycota</taxon>
        <taxon>Glomeromycotina</taxon>
        <taxon>Glomeromycetes</taxon>
        <taxon>Diversisporales</taxon>
        <taxon>Gigasporaceae</taxon>
        <taxon>Gigaspora</taxon>
    </lineage>
</organism>
<gene>
    <name evidence="1" type="ORF">GMARGA_LOCUS23068</name>
</gene>
<reference evidence="1 2" key="1">
    <citation type="submission" date="2021-06" db="EMBL/GenBank/DDBJ databases">
        <authorList>
            <person name="Kallberg Y."/>
            <person name="Tangrot J."/>
            <person name="Rosling A."/>
        </authorList>
    </citation>
    <scope>NUCLEOTIDE SEQUENCE [LARGE SCALE GENOMIC DNA]</scope>
    <source>
        <strain evidence="1 2">120-4 pot B 10/14</strain>
    </source>
</reference>
<dbReference type="EMBL" id="CAJVQB010023007">
    <property type="protein sequence ID" value="CAG8800872.1"/>
    <property type="molecule type" value="Genomic_DNA"/>
</dbReference>
<evidence type="ECO:0000313" key="1">
    <source>
        <dbReference type="EMBL" id="CAG8800872.1"/>
    </source>
</evidence>
<proteinExistence type="predicted"/>
<keyword evidence="2" id="KW-1185">Reference proteome</keyword>
<protein>
    <submittedName>
        <fullName evidence="1">41902_t:CDS:1</fullName>
    </submittedName>
</protein>
<sequence length="245" mass="28342">IAHAIKKYIRIGYDFTKETNIEEAIQNLSRTFVACSATDYLSHIITPSTTHSIEEIRNNASAQKKSAKLKEIIKKNLKKLENIYNITTDSQLHKDLLTRILDQKKQMVVRYDIPSRSSFLTQNSYLLKYIYESNIYGSNDLEQLLFELLLKTIATKEYYHSAWVSVTRVSYDEPKEYLDKHYCLAFVKGAKQFAQTFSDVSIIISQDDKSKIVQVPDYDFVCGSNQKLIPLVYLMIKPSEINDDL</sequence>
<comment type="caution">
    <text evidence="1">The sequence shown here is derived from an EMBL/GenBank/DDBJ whole genome shotgun (WGS) entry which is preliminary data.</text>
</comment>
<name>A0ABN7VV19_GIGMA</name>